<gene>
    <name evidence="1" type="ORF">QFC24_004547</name>
</gene>
<evidence type="ECO:0000313" key="1">
    <source>
        <dbReference type="EMBL" id="KAJ9121964.1"/>
    </source>
</evidence>
<evidence type="ECO:0000313" key="2">
    <source>
        <dbReference type="Proteomes" id="UP001234202"/>
    </source>
</evidence>
<name>A0ACC2XEZ2_9TREE</name>
<accession>A0ACC2XEZ2</accession>
<proteinExistence type="predicted"/>
<comment type="caution">
    <text evidence="1">The sequence shown here is derived from an EMBL/GenBank/DDBJ whole genome shotgun (WGS) entry which is preliminary data.</text>
</comment>
<organism evidence="1 2">
    <name type="scientific">Naganishia onofrii</name>
    <dbReference type="NCBI Taxonomy" id="1851511"/>
    <lineage>
        <taxon>Eukaryota</taxon>
        <taxon>Fungi</taxon>
        <taxon>Dikarya</taxon>
        <taxon>Basidiomycota</taxon>
        <taxon>Agaricomycotina</taxon>
        <taxon>Tremellomycetes</taxon>
        <taxon>Filobasidiales</taxon>
        <taxon>Filobasidiaceae</taxon>
        <taxon>Naganishia</taxon>
    </lineage>
</organism>
<sequence length="175" mass="18408">MTATIPNTPNPAAGQPSPTIQPPSLASLSAMHTSTITTLVDLFNLALIHPTSSNASDTSGELEQAREKIRQLELELSKVKAEQVRNVTTQKITAVEPQFVAVLLDGDGAIASHEAAKLLLSSLPAFIAATGPPELAKHATRLAKNAVVNVIVNKFGLAGAVVKVWSFLPESLRGM</sequence>
<dbReference type="EMBL" id="JASBWV010000016">
    <property type="protein sequence ID" value="KAJ9121964.1"/>
    <property type="molecule type" value="Genomic_DNA"/>
</dbReference>
<protein>
    <submittedName>
        <fullName evidence="1">Uncharacterized protein</fullName>
    </submittedName>
</protein>
<keyword evidence="2" id="KW-1185">Reference proteome</keyword>
<reference evidence="1" key="1">
    <citation type="submission" date="2023-04" db="EMBL/GenBank/DDBJ databases">
        <title>Draft Genome sequencing of Naganishia species isolated from polar environments using Oxford Nanopore Technology.</title>
        <authorList>
            <person name="Leo P."/>
            <person name="Venkateswaran K."/>
        </authorList>
    </citation>
    <scope>NUCLEOTIDE SEQUENCE</scope>
    <source>
        <strain evidence="1">DBVPG 5303</strain>
    </source>
</reference>
<dbReference type="Proteomes" id="UP001234202">
    <property type="component" value="Unassembled WGS sequence"/>
</dbReference>